<dbReference type="PANTHER" id="PTHR45671:SF10">
    <property type="entry name" value="SOLUTE CARRIER FAMILY 25 MEMBER 3"/>
    <property type="match status" value="1"/>
</dbReference>
<dbReference type="GO" id="GO:0005743">
    <property type="term" value="C:mitochondrial inner membrane"/>
    <property type="evidence" value="ECO:0007669"/>
    <property type="project" value="UniProtKB-SubCell"/>
</dbReference>
<organism evidence="12 13">
    <name type="scientific">Musa balbisiana</name>
    <name type="common">Banana</name>
    <dbReference type="NCBI Taxonomy" id="52838"/>
    <lineage>
        <taxon>Eukaryota</taxon>
        <taxon>Viridiplantae</taxon>
        <taxon>Streptophyta</taxon>
        <taxon>Embryophyta</taxon>
        <taxon>Tracheophyta</taxon>
        <taxon>Spermatophyta</taxon>
        <taxon>Magnoliopsida</taxon>
        <taxon>Liliopsida</taxon>
        <taxon>Zingiberales</taxon>
        <taxon>Musaceae</taxon>
        <taxon>Musa</taxon>
    </lineage>
</organism>
<keyword evidence="9 10" id="KW-0472">Membrane</keyword>
<keyword evidence="6" id="KW-0999">Mitochondrion inner membrane</keyword>
<evidence type="ECO:0000256" key="2">
    <source>
        <dbReference type="ARBA" id="ARBA00006375"/>
    </source>
</evidence>
<dbReference type="SUPFAM" id="SSF103506">
    <property type="entry name" value="Mitochondrial carrier"/>
    <property type="match status" value="1"/>
</dbReference>
<dbReference type="Proteomes" id="UP000317650">
    <property type="component" value="Chromosome 9"/>
</dbReference>
<evidence type="ECO:0000256" key="8">
    <source>
        <dbReference type="ARBA" id="ARBA00023128"/>
    </source>
</evidence>
<evidence type="ECO:0000256" key="1">
    <source>
        <dbReference type="ARBA" id="ARBA00004448"/>
    </source>
</evidence>
<dbReference type="InterPro" id="IPR018108">
    <property type="entry name" value="MCP_transmembrane"/>
</dbReference>
<evidence type="ECO:0000256" key="7">
    <source>
        <dbReference type="ARBA" id="ARBA00022989"/>
    </source>
</evidence>
<dbReference type="EMBL" id="PYDT01000010">
    <property type="protein sequence ID" value="THU48168.1"/>
    <property type="molecule type" value="Genomic_DNA"/>
</dbReference>
<dbReference type="InterPro" id="IPR044677">
    <property type="entry name" value="SLC25A3/Pic2/Mir1-like"/>
</dbReference>
<evidence type="ECO:0000256" key="10">
    <source>
        <dbReference type="PROSITE-ProRule" id="PRU00282"/>
    </source>
</evidence>
<evidence type="ECO:0000256" key="5">
    <source>
        <dbReference type="ARBA" id="ARBA00022737"/>
    </source>
</evidence>
<dbReference type="PROSITE" id="PS50920">
    <property type="entry name" value="SOLCAR"/>
    <property type="match status" value="1"/>
</dbReference>
<dbReference type="InterPro" id="IPR023395">
    <property type="entry name" value="MCP_dom_sf"/>
</dbReference>
<protein>
    <submittedName>
        <fullName evidence="12">Uncharacterized protein</fullName>
    </submittedName>
</protein>
<name>A0A4S8III0_MUSBA</name>
<proteinExistence type="inferred from homology"/>
<evidence type="ECO:0000256" key="6">
    <source>
        <dbReference type="ARBA" id="ARBA00022792"/>
    </source>
</evidence>
<dbReference type="STRING" id="52838.A0A4S8III0"/>
<feature type="repeat" description="Solcar" evidence="10">
    <location>
        <begin position="1"/>
        <end position="55"/>
    </location>
</feature>
<evidence type="ECO:0000313" key="13">
    <source>
        <dbReference type="Proteomes" id="UP000317650"/>
    </source>
</evidence>
<comment type="caution">
    <text evidence="12">The sequence shown here is derived from an EMBL/GenBank/DDBJ whole genome shotgun (WGS) entry which is preliminary data.</text>
</comment>
<dbReference type="AlphaFoldDB" id="A0A4S8III0"/>
<keyword evidence="4 10" id="KW-0812">Transmembrane</keyword>
<dbReference type="Gene3D" id="1.50.40.10">
    <property type="entry name" value="Mitochondrial carrier domain"/>
    <property type="match status" value="1"/>
</dbReference>
<gene>
    <name evidence="12" type="ORF">C4D60_Mb09t23400</name>
</gene>
<dbReference type="GO" id="GO:1990547">
    <property type="term" value="P:mitochondrial phosphate ion transmembrane transport"/>
    <property type="evidence" value="ECO:0007669"/>
    <property type="project" value="InterPro"/>
</dbReference>
<keyword evidence="8" id="KW-0496">Mitochondrion</keyword>
<evidence type="ECO:0000256" key="9">
    <source>
        <dbReference type="ARBA" id="ARBA00023136"/>
    </source>
</evidence>
<keyword evidence="7" id="KW-1133">Transmembrane helix</keyword>
<keyword evidence="5" id="KW-0677">Repeat</keyword>
<accession>A0A4S8III0</accession>
<sequence>MQIDPAKYQSISSGFGVVLKEQGARGFFRVWAPTLLGYSGLAACKIGFSQFFKRYNSDIAGPEYATKCQMLIYLASFTSAEVIADAVKVRVQTQPGFARGLGYTKVGIVPLWGQDNMMIFASFQIVFDMIYKYAFPRPKEKVNINLSREKIFGTAA</sequence>
<evidence type="ECO:0000256" key="11">
    <source>
        <dbReference type="RuleBase" id="RU000488"/>
    </source>
</evidence>
<reference evidence="12 13" key="1">
    <citation type="journal article" date="2019" name="Nat. Plants">
        <title>Genome sequencing of Musa balbisiana reveals subgenome evolution and function divergence in polyploid bananas.</title>
        <authorList>
            <person name="Yao X."/>
        </authorList>
    </citation>
    <scope>NUCLEOTIDE SEQUENCE [LARGE SCALE GENOMIC DNA]</scope>
    <source>
        <strain evidence="13">cv. DH-PKW</strain>
        <tissue evidence="12">Leaves</tissue>
    </source>
</reference>
<dbReference type="GO" id="GO:0005315">
    <property type="term" value="F:phosphate transmembrane transporter activity"/>
    <property type="evidence" value="ECO:0007669"/>
    <property type="project" value="InterPro"/>
</dbReference>
<evidence type="ECO:0000313" key="12">
    <source>
        <dbReference type="EMBL" id="THU48168.1"/>
    </source>
</evidence>
<dbReference type="Pfam" id="PF00153">
    <property type="entry name" value="Mito_carr"/>
    <property type="match status" value="1"/>
</dbReference>
<keyword evidence="3 11" id="KW-0813">Transport</keyword>
<comment type="similarity">
    <text evidence="2 11">Belongs to the mitochondrial carrier (TC 2.A.29) family.</text>
</comment>
<evidence type="ECO:0000256" key="4">
    <source>
        <dbReference type="ARBA" id="ARBA00022692"/>
    </source>
</evidence>
<comment type="subcellular location">
    <subcellularLocation>
        <location evidence="1">Mitochondrion inner membrane</location>
        <topology evidence="1">Multi-pass membrane protein</topology>
    </subcellularLocation>
</comment>
<keyword evidence="13" id="KW-1185">Reference proteome</keyword>
<evidence type="ECO:0000256" key="3">
    <source>
        <dbReference type="ARBA" id="ARBA00022448"/>
    </source>
</evidence>
<dbReference type="PANTHER" id="PTHR45671">
    <property type="entry name" value="SOLUTE CARRIER FAMILY 25 (MITOCHONDRIAL CARRIER PHOSPHATE CARRIER), MEMBER 3, LIKE-RELATED-RELATED"/>
    <property type="match status" value="1"/>
</dbReference>